<accession>A0A7J6I3Y1</accession>
<feature type="domain" description="RNase H type-1" evidence="1">
    <location>
        <begin position="44"/>
        <end position="115"/>
    </location>
</feature>
<dbReference type="AlphaFoldDB" id="A0A7J6I3Y1"/>
<name>A0A7J6I3Y1_CANSA</name>
<gene>
    <name evidence="2" type="ORF">G4B88_017538</name>
</gene>
<reference evidence="2 3" key="1">
    <citation type="journal article" date="2020" name="bioRxiv">
        <title>Sequence and annotation of 42 cannabis genomes reveals extensive copy number variation in cannabinoid synthesis and pathogen resistance genes.</title>
        <authorList>
            <person name="Mckernan K.J."/>
            <person name="Helbert Y."/>
            <person name="Kane L.T."/>
            <person name="Ebling H."/>
            <person name="Zhang L."/>
            <person name="Liu B."/>
            <person name="Eaton Z."/>
            <person name="Mclaughlin S."/>
            <person name="Kingan S."/>
            <person name="Baybayan P."/>
            <person name="Concepcion G."/>
            <person name="Jordan M."/>
            <person name="Riva A."/>
            <person name="Barbazuk W."/>
            <person name="Harkins T."/>
        </authorList>
    </citation>
    <scope>NUCLEOTIDE SEQUENCE [LARGE SCALE GENOMIC DNA]</scope>
    <source>
        <strain evidence="3">cv. Jamaican Lion 4</strain>
        <tissue evidence="2">Leaf</tissue>
    </source>
</reference>
<dbReference type="InterPro" id="IPR002156">
    <property type="entry name" value="RNaseH_domain"/>
</dbReference>
<evidence type="ECO:0000313" key="2">
    <source>
        <dbReference type="EMBL" id="KAF4402026.1"/>
    </source>
</evidence>
<dbReference type="GO" id="GO:0003676">
    <property type="term" value="F:nucleic acid binding"/>
    <property type="evidence" value="ECO:0007669"/>
    <property type="project" value="InterPro"/>
</dbReference>
<dbReference type="GO" id="GO:0004523">
    <property type="term" value="F:RNA-DNA hybrid ribonuclease activity"/>
    <property type="evidence" value="ECO:0007669"/>
    <property type="project" value="InterPro"/>
</dbReference>
<dbReference type="Proteomes" id="UP000583929">
    <property type="component" value="Unassembled WGS sequence"/>
</dbReference>
<organism evidence="2 3">
    <name type="scientific">Cannabis sativa</name>
    <name type="common">Hemp</name>
    <name type="synonym">Marijuana</name>
    <dbReference type="NCBI Taxonomy" id="3483"/>
    <lineage>
        <taxon>Eukaryota</taxon>
        <taxon>Viridiplantae</taxon>
        <taxon>Streptophyta</taxon>
        <taxon>Embryophyta</taxon>
        <taxon>Tracheophyta</taxon>
        <taxon>Spermatophyta</taxon>
        <taxon>Magnoliopsida</taxon>
        <taxon>eudicotyledons</taxon>
        <taxon>Gunneridae</taxon>
        <taxon>Pentapetalae</taxon>
        <taxon>rosids</taxon>
        <taxon>fabids</taxon>
        <taxon>Rosales</taxon>
        <taxon>Cannabaceae</taxon>
        <taxon>Cannabis</taxon>
    </lineage>
</organism>
<dbReference type="EMBL" id="JAATIQ010000009">
    <property type="protein sequence ID" value="KAF4402026.1"/>
    <property type="molecule type" value="Genomic_DNA"/>
</dbReference>
<proteinExistence type="predicted"/>
<evidence type="ECO:0000259" key="1">
    <source>
        <dbReference type="Pfam" id="PF13456"/>
    </source>
</evidence>
<sequence length="331" mass="37684">MLQKIEDFLSIQGNLQECDDMHKATKEKVWCIPNSIQGFLVTDASWKEGRAGIAVGSQDRQTGKWYWSAKALDADSAMEAEASAVLWAMQLGSECGFRSIAVASNALLLVQTMSDEDGVYYRLLSFPFALRFWFFECCPYVIGKLSLYSNIDTPRLLNWPKLPKEKDPQMKMDIMNSLVFNRSLKEFKLRNISPTYVERVSLNLDDYFSGDTTPDVIKFKVKGVSKSFGQPDFMSASSSNAHEHVTRLEFLCCFNIFPLFFYCHSQQPDPNVDDAAIASIVSAVEKCDCGLFVAYFAEYFIDDEPIPSSDFDVEVHRDRLAVSFYHYDMKK</sequence>
<dbReference type="Gene3D" id="3.40.395.10">
    <property type="entry name" value="Adenoviral Proteinase, Chain A"/>
    <property type="match status" value="1"/>
</dbReference>
<protein>
    <recommendedName>
        <fullName evidence="1">RNase H type-1 domain-containing protein</fullName>
    </recommendedName>
</protein>
<comment type="caution">
    <text evidence="2">The sequence shown here is derived from an EMBL/GenBank/DDBJ whole genome shotgun (WGS) entry which is preliminary data.</text>
</comment>
<evidence type="ECO:0000313" key="3">
    <source>
        <dbReference type="Proteomes" id="UP000583929"/>
    </source>
</evidence>
<dbReference type="Pfam" id="PF13456">
    <property type="entry name" value="RVT_3"/>
    <property type="match status" value="1"/>
</dbReference>
<keyword evidence="3" id="KW-1185">Reference proteome</keyword>